<reference evidence="12 13" key="1">
    <citation type="submission" date="2019-03" db="EMBL/GenBank/DDBJ databases">
        <title>Genomic Encyclopedia of Type Strains, Phase IV (KMG-IV): sequencing the most valuable type-strain genomes for metagenomic binning, comparative biology and taxonomic classification.</title>
        <authorList>
            <person name="Goeker M."/>
        </authorList>
    </citation>
    <scope>NUCLEOTIDE SEQUENCE [LARGE SCALE GENOMIC DNA]</scope>
    <source>
        <strain evidence="12 13">DSM 100309</strain>
    </source>
</reference>
<keyword evidence="13" id="KW-1185">Reference proteome</keyword>
<evidence type="ECO:0000256" key="3">
    <source>
        <dbReference type="ARBA" id="ARBA00022630"/>
    </source>
</evidence>
<keyword evidence="5 10" id="KW-0479">Metal-binding</keyword>
<accession>A0A4R3YAV1</accession>
<evidence type="ECO:0000256" key="10">
    <source>
        <dbReference type="PIRNR" id="PIRNR006268"/>
    </source>
</evidence>
<dbReference type="EC" id="2.7.1.180" evidence="1 10"/>
<evidence type="ECO:0000256" key="7">
    <source>
        <dbReference type="ARBA" id="ARBA00022842"/>
    </source>
</evidence>
<dbReference type="GO" id="GO:0046872">
    <property type="term" value="F:metal ion binding"/>
    <property type="evidence" value="ECO:0007669"/>
    <property type="project" value="UniProtKB-UniRule"/>
</dbReference>
<comment type="similarity">
    <text evidence="10">Belongs to the ApbE family.</text>
</comment>
<dbReference type="InterPro" id="IPR024932">
    <property type="entry name" value="ApbE"/>
</dbReference>
<dbReference type="GO" id="GO:0016740">
    <property type="term" value="F:transferase activity"/>
    <property type="evidence" value="ECO:0007669"/>
    <property type="project" value="UniProtKB-UniRule"/>
</dbReference>
<dbReference type="EMBL" id="SMCO01000003">
    <property type="protein sequence ID" value="TCV89050.1"/>
    <property type="molecule type" value="Genomic_DNA"/>
</dbReference>
<sequence>MNAALEQFRTTNAEISMEQVRARPLLGTIVEISAAGYSPESVQVAIARAFEVVEKVHRLMSYQHPDSEVSCLNRWAHEKPVKVSAHTWHVLKTANAISESSDGLFDITIAPTLTRLGFLPKQQGMPKSNEKGNWRHITLLPDNQVHFARKLRIDLSGIAKGYAVDLAIQALKDFGIMSARINAGGDMRLFGEKSQTIHVRMPDAPAQTVPLLNLTCGSVATSAGYFASREHKGEWVTPLVNPLTRKACRVGQSVTVLAEECMIADALTKIVHIDPSRSATTLDRFNARALIMYTDPDNGNYRIFDSSK</sequence>
<dbReference type="Pfam" id="PF02424">
    <property type="entry name" value="ApbE"/>
    <property type="match status" value="1"/>
</dbReference>
<feature type="binding site" evidence="11">
    <location>
        <position position="157"/>
    </location>
    <ligand>
        <name>Mg(2+)</name>
        <dbReference type="ChEBI" id="CHEBI:18420"/>
    </ligand>
</feature>
<keyword evidence="12" id="KW-0449">Lipoprotein</keyword>
<keyword evidence="4 10" id="KW-0808">Transferase</keyword>
<feature type="binding site" evidence="11">
    <location>
        <position position="265"/>
    </location>
    <ligand>
        <name>Mg(2+)</name>
        <dbReference type="ChEBI" id="CHEBI:18420"/>
    </ligand>
</feature>
<dbReference type="PANTHER" id="PTHR30040">
    <property type="entry name" value="THIAMINE BIOSYNTHESIS LIPOPROTEIN APBE"/>
    <property type="match status" value="1"/>
</dbReference>
<dbReference type="SUPFAM" id="SSF143631">
    <property type="entry name" value="ApbE-like"/>
    <property type="match status" value="1"/>
</dbReference>
<protein>
    <recommendedName>
        <fullName evidence="2 10">FAD:protein FMN transferase</fullName>
        <ecNumber evidence="1 10">2.7.1.180</ecNumber>
    </recommendedName>
    <alternativeName>
        <fullName evidence="8 10">Flavin transferase</fullName>
    </alternativeName>
</protein>
<evidence type="ECO:0000313" key="12">
    <source>
        <dbReference type="EMBL" id="TCV89050.1"/>
    </source>
</evidence>
<proteinExistence type="inferred from homology"/>
<evidence type="ECO:0000256" key="5">
    <source>
        <dbReference type="ARBA" id="ARBA00022723"/>
    </source>
</evidence>
<evidence type="ECO:0000256" key="1">
    <source>
        <dbReference type="ARBA" id="ARBA00011955"/>
    </source>
</evidence>
<name>A0A4R3YAV1_9PROT</name>
<evidence type="ECO:0000313" key="13">
    <source>
        <dbReference type="Proteomes" id="UP000295367"/>
    </source>
</evidence>
<dbReference type="OrthoDB" id="9778595at2"/>
<gene>
    <name evidence="12" type="ORF">EDC63_103122</name>
</gene>
<dbReference type="Gene3D" id="3.10.520.10">
    <property type="entry name" value="ApbE-like domains"/>
    <property type="match status" value="1"/>
</dbReference>
<keyword evidence="7 10" id="KW-0460">Magnesium</keyword>
<evidence type="ECO:0000256" key="8">
    <source>
        <dbReference type="ARBA" id="ARBA00031306"/>
    </source>
</evidence>
<evidence type="ECO:0000256" key="4">
    <source>
        <dbReference type="ARBA" id="ARBA00022679"/>
    </source>
</evidence>
<evidence type="ECO:0000256" key="6">
    <source>
        <dbReference type="ARBA" id="ARBA00022827"/>
    </source>
</evidence>
<evidence type="ECO:0000256" key="9">
    <source>
        <dbReference type="ARBA" id="ARBA00048540"/>
    </source>
</evidence>
<keyword evidence="3 10" id="KW-0285">Flavoprotein</keyword>
<dbReference type="InterPro" id="IPR003374">
    <property type="entry name" value="ApbE-like_sf"/>
</dbReference>
<dbReference type="AlphaFoldDB" id="A0A4R3YAV1"/>
<dbReference type="PANTHER" id="PTHR30040:SF2">
    <property type="entry name" value="FAD:PROTEIN FMN TRANSFERASE"/>
    <property type="match status" value="1"/>
</dbReference>
<organism evidence="12 13">
    <name type="scientific">Sulfurirhabdus autotrophica</name>
    <dbReference type="NCBI Taxonomy" id="1706046"/>
    <lineage>
        <taxon>Bacteria</taxon>
        <taxon>Pseudomonadati</taxon>
        <taxon>Pseudomonadota</taxon>
        <taxon>Betaproteobacteria</taxon>
        <taxon>Nitrosomonadales</taxon>
        <taxon>Sulfuricellaceae</taxon>
        <taxon>Sulfurirhabdus</taxon>
    </lineage>
</organism>
<dbReference type="RefSeq" id="WP_124945921.1">
    <property type="nucleotide sequence ID" value="NZ_BHVT01000020.1"/>
</dbReference>
<dbReference type="PIRSF" id="PIRSF006268">
    <property type="entry name" value="ApbE"/>
    <property type="match status" value="1"/>
</dbReference>
<keyword evidence="6 10" id="KW-0274">FAD</keyword>
<comment type="caution">
    <text evidence="12">The sequence shown here is derived from an EMBL/GenBank/DDBJ whole genome shotgun (WGS) entry which is preliminary data.</text>
</comment>
<comment type="cofactor">
    <cofactor evidence="11">
        <name>Mg(2+)</name>
        <dbReference type="ChEBI" id="CHEBI:18420"/>
    </cofactor>
    <cofactor evidence="11">
        <name>Mn(2+)</name>
        <dbReference type="ChEBI" id="CHEBI:29035"/>
    </cofactor>
    <text evidence="11">Magnesium. Can also use manganese.</text>
</comment>
<evidence type="ECO:0000256" key="2">
    <source>
        <dbReference type="ARBA" id="ARBA00016337"/>
    </source>
</evidence>
<evidence type="ECO:0000256" key="11">
    <source>
        <dbReference type="PIRSR" id="PIRSR006268-2"/>
    </source>
</evidence>
<comment type="catalytic activity">
    <reaction evidence="9 10">
        <text>L-threonyl-[protein] + FAD = FMN-L-threonyl-[protein] + AMP + H(+)</text>
        <dbReference type="Rhea" id="RHEA:36847"/>
        <dbReference type="Rhea" id="RHEA-COMP:11060"/>
        <dbReference type="Rhea" id="RHEA-COMP:11061"/>
        <dbReference type="ChEBI" id="CHEBI:15378"/>
        <dbReference type="ChEBI" id="CHEBI:30013"/>
        <dbReference type="ChEBI" id="CHEBI:57692"/>
        <dbReference type="ChEBI" id="CHEBI:74257"/>
        <dbReference type="ChEBI" id="CHEBI:456215"/>
        <dbReference type="EC" id="2.7.1.180"/>
    </reaction>
</comment>
<dbReference type="Proteomes" id="UP000295367">
    <property type="component" value="Unassembled WGS sequence"/>
</dbReference>